<proteinExistence type="predicted"/>
<evidence type="ECO:0008006" key="2">
    <source>
        <dbReference type="Google" id="ProtNLM"/>
    </source>
</evidence>
<dbReference type="EMBL" id="MLJW01002786">
    <property type="protein sequence ID" value="OIQ73663.1"/>
    <property type="molecule type" value="Genomic_DNA"/>
</dbReference>
<sequence length="654" mass="69430">MAGRIVKVQLGGVDLPVFDAGGVHVDLESVHRLDDVEPGQLRRLTGQVPVAQPGQCLPLHGFQVAVQSQAELGDGEECLAQLRRGAQGLAHGVEVVELIAHLVPLFGGNGVLHERLGLRQGVGADIAPQDDGRALGGWTDFHGLPHLFRPVLGVRGLRDLKGEVWDGLWTSALTALQIQRRLRQQGRCGLEALEAHVLHHAVFKRGRSLGEVLRNDVGIGLVQGLLLPGTGIGHAQHAAEQLLHVLGRVHRLQRGQHIGEGAIPAFLERFYGDDVPNRAGTVEQVDAVEFLLCPGGHRDLALGDVLFIEQVLAHHIDRGLIALGCRLDQDDGADVVGLRLRRGLQLVAGANGVGHTVAPTLRMLGQHDRQLDHLLGLQLLGAHMVQHVVARNRRGGEFDDAARVHPPERLEEALGAVVVRFVHDDHRALQVQPVRHGILHPPNVLLGQVGLAHQIGGGDLLQPLRELRRQVVEVRGQFLEEGVDVALRGVADVEGLDGGHHHDGRLAHVLRADGLQAVEVTHLHAIAEGLGERLAVGVAHVGQGVDGLGADGVGGGEPQRHGGIGVEQGARCRGDAVGSQQGFAAACGDAQADGGRVAEDRLVGNGAFLSGQSGGECRGHRLAAAALQKRGERIKGLLLVGLEGEHDGQRILMS</sequence>
<dbReference type="AlphaFoldDB" id="A0A1J5Q0W1"/>
<reference evidence="1" key="1">
    <citation type="submission" date="2016-10" db="EMBL/GenBank/DDBJ databases">
        <title>Sequence of Gallionella enrichment culture.</title>
        <authorList>
            <person name="Poehlein A."/>
            <person name="Muehling M."/>
            <person name="Daniel R."/>
        </authorList>
    </citation>
    <scope>NUCLEOTIDE SEQUENCE</scope>
</reference>
<name>A0A1J5Q0W1_9ZZZZ</name>
<evidence type="ECO:0000313" key="1">
    <source>
        <dbReference type="EMBL" id="OIQ73663.1"/>
    </source>
</evidence>
<protein>
    <recommendedName>
        <fullName evidence="2">NAD-specific glutamate dehydrogenase</fullName>
    </recommendedName>
</protein>
<accession>A0A1J5Q0W1</accession>
<organism evidence="1">
    <name type="scientific">mine drainage metagenome</name>
    <dbReference type="NCBI Taxonomy" id="410659"/>
    <lineage>
        <taxon>unclassified sequences</taxon>
        <taxon>metagenomes</taxon>
        <taxon>ecological metagenomes</taxon>
    </lineage>
</organism>
<comment type="caution">
    <text evidence="1">The sequence shown here is derived from an EMBL/GenBank/DDBJ whole genome shotgun (WGS) entry which is preliminary data.</text>
</comment>
<gene>
    <name evidence="1" type="ORF">GALL_446960</name>
</gene>